<evidence type="ECO:0000259" key="3">
    <source>
        <dbReference type="Pfam" id="PF12697"/>
    </source>
</evidence>
<dbReference type="AlphaFoldDB" id="A0A9Q8P3X9"/>
<feature type="transmembrane region" description="Helical" evidence="2">
    <location>
        <begin position="435"/>
        <end position="458"/>
    </location>
</feature>
<dbReference type="Pfam" id="PF12697">
    <property type="entry name" value="Abhydrolase_6"/>
    <property type="match status" value="1"/>
</dbReference>
<feature type="transmembrane region" description="Helical" evidence="2">
    <location>
        <begin position="247"/>
        <end position="266"/>
    </location>
</feature>
<name>A0A9Q8P3X9_PASFU</name>
<accession>A0A9Q8P3X9</accession>
<dbReference type="InterPro" id="IPR000073">
    <property type="entry name" value="AB_hydrolase_1"/>
</dbReference>
<dbReference type="RefSeq" id="XP_047756861.1">
    <property type="nucleotide sequence ID" value="XM_047901089.1"/>
</dbReference>
<keyword evidence="2" id="KW-0472">Membrane</keyword>
<evidence type="ECO:0000256" key="1">
    <source>
        <dbReference type="SAM" id="MobiDB-lite"/>
    </source>
</evidence>
<sequence length="536" mass="58093">MPPPSPVMSRIAYGVASAVGVYAVLLGVLLTPPMQRFALYANSFNTLFLGDDLHNGERFGFAKNQVTPFNIATADGETLFAWHILPLNVYAQNDKALLAEERPHGQCVEDITTSLAFRLLKSDEDARVVISFHGNAGHIAQNQRPLTNRYMTTQPNTHVLTVDYRGFGLSTGSPTEAGLIADGVALVDWVLHVANIPPQRTVILGQSLGTAVSSAVALRYADPSNRYGLIPVESAEMRSMEKGEIKSVVFAGIVLAAPFNSVPTLLSTYRIGGLLPILLPLRPFPWLSSALTNQMVDKWLTAERLTAYYEALKGHPQLSGNNGGMGSLQIIHALNDADIPYHQTEMICRRMLGQRSADSAMEPEELDADHCVDGAKATGVQDVKRTGRPRLRFELVGYGALRSLTCEQHHLTPHLNDMSGRGIGGGGTAILGGGAIAGIVVGSVFGAFILAALVYWFIARPLLAKRREKSGGQPNGGQKYPSFYDGRKPRAVKGQKWPSFYDRTRPDRSAGIEAGGGVERKMEAREGDGRHMPYHG</sequence>
<reference evidence="4" key="1">
    <citation type="submission" date="2021-12" db="EMBL/GenBank/DDBJ databases">
        <authorList>
            <person name="Zaccaron A."/>
            <person name="Stergiopoulos I."/>
        </authorList>
    </citation>
    <scope>NUCLEOTIDE SEQUENCE</scope>
    <source>
        <strain evidence="4">Race5_Kim</strain>
    </source>
</reference>
<evidence type="ECO:0000256" key="2">
    <source>
        <dbReference type="SAM" id="Phobius"/>
    </source>
</evidence>
<dbReference type="EMBL" id="CP090163">
    <property type="protein sequence ID" value="UJO12495.1"/>
    <property type="molecule type" value="Genomic_DNA"/>
</dbReference>
<dbReference type="OrthoDB" id="446723at2759"/>
<evidence type="ECO:0000313" key="5">
    <source>
        <dbReference type="Proteomes" id="UP000756132"/>
    </source>
</evidence>
<dbReference type="PANTHER" id="PTHR12277">
    <property type="entry name" value="ALPHA/BETA HYDROLASE DOMAIN-CONTAINING PROTEIN"/>
    <property type="match status" value="1"/>
</dbReference>
<feature type="region of interest" description="Disordered" evidence="1">
    <location>
        <begin position="467"/>
        <end position="536"/>
    </location>
</feature>
<dbReference type="SUPFAM" id="SSF53474">
    <property type="entry name" value="alpha/beta-Hydrolases"/>
    <property type="match status" value="1"/>
</dbReference>
<keyword evidence="5" id="KW-1185">Reference proteome</keyword>
<dbReference type="Gene3D" id="3.40.50.1820">
    <property type="entry name" value="alpha/beta hydrolase"/>
    <property type="match status" value="1"/>
</dbReference>
<protein>
    <recommendedName>
        <fullName evidence="3">AB hydrolase-1 domain-containing protein</fullName>
    </recommendedName>
</protein>
<feature type="compositionally biased region" description="Basic and acidic residues" evidence="1">
    <location>
        <begin position="518"/>
        <end position="536"/>
    </location>
</feature>
<dbReference type="GeneID" id="71981819"/>
<reference evidence="4" key="2">
    <citation type="journal article" date="2022" name="Microb. Genom.">
        <title>A chromosome-scale genome assembly of the tomato pathogen Cladosporium fulvum reveals a compartmentalized genome architecture and the presence of a dispensable chromosome.</title>
        <authorList>
            <person name="Zaccaron A.Z."/>
            <person name="Chen L.H."/>
            <person name="Samaras A."/>
            <person name="Stergiopoulos I."/>
        </authorList>
    </citation>
    <scope>NUCLEOTIDE SEQUENCE</scope>
    <source>
        <strain evidence="4">Race5_Kim</strain>
    </source>
</reference>
<keyword evidence="2" id="KW-1133">Transmembrane helix</keyword>
<dbReference type="InterPro" id="IPR029058">
    <property type="entry name" value="AB_hydrolase_fold"/>
</dbReference>
<evidence type="ECO:0000313" key="4">
    <source>
        <dbReference type="EMBL" id="UJO12495.1"/>
    </source>
</evidence>
<organism evidence="4 5">
    <name type="scientific">Passalora fulva</name>
    <name type="common">Tomato leaf mold</name>
    <name type="synonym">Cladosporium fulvum</name>
    <dbReference type="NCBI Taxonomy" id="5499"/>
    <lineage>
        <taxon>Eukaryota</taxon>
        <taxon>Fungi</taxon>
        <taxon>Dikarya</taxon>
        <taxon>Ascomycota</taxon>
        <taxon>Pezizomycotina</taxon>
        <taxon>Dothideomycetes</taxon>
        <taxon>Dothideomycetidae</taxon>
        <taxon>Mycosphaerellales</taxon>
        <taxon>Mycosphaerellaceae</taxon>
        <taxon>Fulvia</taxon>
    </lineage>
</organism>
<dbReference type="PANTHER" id="PTHR12277:SF81">
    <property type="entry name" value="PROTEIN ABHD13"/>
    <property type="match status" value="1"/>
</dbReference>
<feature type="transmembrane region" description="Helical" evidence="2">
    <location>
        <begin position="12"/>
        <end position="30"/>
    </location>
</feature>
<gene>
    <name evidence="4" type="ORF">CLAFUR5_01941</name>
</gene>
<keyword evidence="2" id="KW-0812">Transmembrane</keyword>
<proteinExistence type="predicted"/>
<feature type="domain" description="AB hydrolase-1" evidence="3">
    <location>
        <begin position="157"/>
        <end position="311"/>
    </location>
</feature>
<dbReference type="Proteomes" id="UP000756132">
    <property type="component" value="Chromosome 1"/>
</dbReference>
<dbReference type="KEGG" id="ffu:CLAFUR5_01941"/>